<dbReference type="InterPro" id="IPR039960">
    <property type="entry name" value="MCP1"/>
</dbReference>
<feature type="transmembrane region" description="Helical" evidence="1">
    <location>
        <begin position="162"/>
        <end position="184"/>
    </location>
</feature>
<evidence type="ECO:0000256" key="1">
    <source>
        <dbReference type="SAM" id="Phobius"/>
    </source>
</evidence>
<dbReference type="InterPro" id="IPR034804">
    <property type="entry name" value="SQR/QFR_C/D"/>
</dbReference>
<feature type="domain" description="Mitochondrial adapter protein MCP1 transmembrane" evidence="2">
    <location>
        <begin position="118"/>
        <end position="188"/>
    </location>
</feature>
<feature type="transmembrane region" description="Helical" evidence="1">
    <location>
        <begin position="105"/>
        <end position="124"/>
    </location>
</feature>
<evidence type="ECO:0000259" key="2">
    <source>
        <dbReference type="Pfam" id="PF07950"/>
    </source>
</evidence>
<dbReference type="AlphaFoldDB" id="A0A9P3ULD2"/>
<keyword evidence="1" id="KW-1133">Transmembrane helix</keyword>
<evidence type="ECO:0000313" key="3">
    <source>
        <dbReference type="EMBL" id="GLB35515.1"/>
    </source>
</evidence>
<proteinExistence type="predicted"/>
<dbReference type="InterPro" id="IPR012472">
    <property type="entry name" value="MCP1_TM"/>
</dbReference>
<comment type="caution">
    <text evidence="3">The sequence shown here is derived from an EMBL/GenBank/DDBJ whole genome shotgun (WGS) entry which is preliminary data.</text>
</comment>
<sequence>MADPSTPRGTGRTLRQNVLSCLTTLSHGTAPFITTFILIHLAAPAAANLGGASFASQTMLLGREYYQTDFGEKYLVLAPLALHAVAGTAKRLLSPRKSPPRPPSSLLSLTGYSAMLLFLPIHFLTHRVYPSADAAPISNIGPSELDYEFVKLGLQKWPVTSWLLYAGLVCSVGLHMADGNAVMWNRYFRDTAVRSWAAAGKLSKRFSARAKVLVGLVLPVLSGLYFISKEPLMVFPSMVQRFEAVFRSSWIYRL</sequence>
<feature type="transmembrane region" description="Helical" evidence="1">
    <location>
        <begin position="32"/>
        <end position="54"/>
    </location>
</feature>
<dbReference type="OrthoDB" id="10259513at2759"/>
<gene>
    <name evidence="3" type="ORF">LshimejAT787_0210800</name>
</gene>
<dbReference type="PANTHER" id="PTHR38409">
    <property type="entry name" value="MDM10-COMPLEMENTING PROTEIN 1"/>
    <property type="match status" value="1"/>
</dbReference>
<protein>
    <recommendedName>
        <fullName evidence="2">Mitochondrial adapter protein MCP1 transmembrane domain-containing protein</fullName>
    </recommendedName>
</protein>
<keyword evidence="1" id="KW-0812">Transmembrane</keyword>
<dbReference type="GO" id="GO:0055088">
    <property type="term" value="P:lipid homeostasis"/>
    <property type="evidence" value="ECO:0007669"/>
    <property type="project" value="InterPro"/>
</dbReference>
<reference evidence="3" key="1">
    <citation type="submission" date="2022-07" db="EMBL/GenBank/DDBJ databases">
        <title>The genome of Lyophyllum shimeji provides insight into the initial evolution of ectomycorrhizal fungal genome.</title>
        <authorList>
            <person name="Kobayashi Y."/>
            <person name="Shibata T."/>
            <person name="Hirakawa H."/>
            <person name="Shigenobu S."/>
            <person name="Nishiyama T."/>
            <person name="Yamada A."/>
            <person name="Hasebe M."/>
            <person name="Kawaguchi M."/>
        </authorList>
    </citation>
    <scope>NUCLEOTIDE SEQUENCE</scope>
    <source>
        <strain evidence="3">AT787</strain>
    </source>
</reference>
<dbReference type="Proteomes" id="UP001063166">
    <property type="component" value="Unassembled WGS sequence"/>
</dbReference>
<organism evidence="3 4">
    <name type="scientific">Lyophyllum shimeji</name>
    <name type="common">Hon-shimeji</name>
    <name type="synonym">Tricholoma shimeji</name>
    <dbReference type="NCBI Taxonomy" id="47721"/>
    <lineage>
        <taxon>Eukaryota</taxon>
        <taxon>Fungi</taxon>
        <taxon>Dikarya</taxon>
        <taxon>Basidiomycota</taxon>
        <taxon>Agaricomycotina</taxon>
        <taxon>Agaricomycetes</taxon>
        <taxon>Agaricomycetidae</taxon>
        <taxon>Agaricales</taxon>
        <taxon>Tricholomatineae</taxon>
        <taxon>Lyophyllaceae</taxon>
        <taxon>Lyophyllum</taxon>
    </lineage>
</organism>
<dbReference type="SUPFAM" id="SSF81343">
    <property type="entry name" value="Fumarate reductase respiratory complex transmembrane subunits"/>
    <property type="match status" value="1"/>
</dbReference>
<dbReference type="PANTHER" id="PTHR38409:SF1">
    <property type="entry name" value="MITOCHONDRIAL ADAPTER PROTEIN MCP1"/>
    <property type="match status" value="1"/>
</dbReference>
<keyword evidence="1" id="KW-0472">Membrane</keyword>
<keyword evidence="4" id="KW-1185">Reference proteome</keyword>
<dbReference type="Pfam" id="PF07950">
    <property type="entry name" value="MCP1_TM"/>
    <property type="match status" value="1"/>
</dbReference>
<dbReference type="GO" id="GO:0016020">
    <property type="term" value="C:membrane"/>
    <property type="evidence" value="ECO:0007669"/>
    <property type="project" value="InterPro"/>
</dbReference>
<dbReference type="EMBL" id="BRPK01000002">
    <property type="protein sequence ID" value="GLB35515.1"/>
    <property type="molecule type" value="Genomic_DNA"/>
</dbReference>
<feature type="transmembrane region" description="Helical" evidence="1">
    <location>
        <begin position="210"/>
        <end position="228"/>
    </location>
</feature>
<evidence type="ECO:0000313" key="4">
    <source>
        <dbReference type="Proteomes" id="UP001063166"/>
    </source>
</evidence>
<accession>A0A9P3ULD2</accession>
<name>A0A9P3ULD2_LYOSH</name>